<dbReference type="Proteomes" id="UP001164746">
    <property type="component" value="Chromosome 16"/>
</dbReference>
<dbReference type="EMBL" id="CP111027">
    <property type="protein sequence ID" value="WAR29560.1"/>
    <property type="molecule type" value="Genomic_DNA"/>
</dbReference>
<accession>A0ABY7G545</accession>
<evidence type="ECO:0000313" key="2">
    <source>
        <dbReference type="Proteomes" id="UP001164746"/>
    </source>
</evidence>
<evidence type="ECO:0000313" key="1">
    <source>
        <dbReference type="EMBL" id="WAR29560.1"/>
    </source>
</evidence>
<name>A0ABY7G545_MYAAR</name>
<reference evidence="1" key="1">
    <citation type="submission" date="2022-11" db="EMBL/GenBank/DDBJ databases">
        <title>Centuries of genome instability and evolution in soft-shell clam transmissible cancer (bioRxiv).</title>
        <authorList>
            <person name="Hart S.F.M."/>
            <person name="Yonemitsu M.A."/>
            <person name="Giersch R.M."/>
            <person name="Beal B.F."/>
            <person name="Arriagada G."/>
            <person name="Davis B.W."/>
            <person name="Ostrander E.A."/>
            <person name="Goff S.P."/>
            <person name="Metzger M.J."/>
        </authorList>
    </citation>
    <scope>NUCLEOTIDE SEQUENCE</scope>
    <source>
        <strain evidence="1">MELC-2E11</strain>
        <tissue evidence="1">Siphon/mantle</tissue>
    </source>
</reference>
<sequence>MCISLKMSDGSVLKSLPTEKSKASLSQHHVLRAAADPSKPKRPDECLKWHSSKWTSEWGLAGQSGSIVLIRPSTSLSEPQSIEI</sequence>
<gene>
    <name evidence="1" type="ORF">MAR_003128</name>
</gene>
<organism evidence="1 2">
    <name type="scientific">Mya arenaria</name>
    <name type="common">Soft-shell clam</name>
    <dbReference type="NCBI Taxonomy" id="6604"/>
    <lineage>
        <taxon>Eukaryota</taxon>
        <taxon>Metazoa</taxon>
        <taxon>Spiralia</taxon>
        <taxon>Lophotrochozoa</taxon>
        <taxon>Mollusca</taxon>
        <taxon>Bivalvia</taxon>
        <taxon>Autobranchia</taxon>
        <taxon>Heteroconchia</taxon>
        <taxon>Euheterodonta</taxon>
        <taxon>Imparidentia</taxon>
        <taxon>Neoheterodontei</taxon>
        <taxon>Myida</taxon>
        <taxon>Myoidea</taxon>
        <taxon>Myidae</taxon>
        <taxon>Mya</taxon>
    </lineage>
</organism>
<keyword evidence="2" id="KW-1185">Reference proteome</keyword>
<proteinExistence type="predicted"/>
<protein>
    <submittedName>
        <fullName evidence="1">Uncharacterized protein</fullName>
    </submittedName>
</protein>